<dbReference type="HOGENOM" id="CLU_2331053_0_0_3"/>
<dbReference type="PANTHER" id="PTHR35400:SF1">
    <property type="entry name" value="SLR1083 PROTEIN"/>
    <property type="match status" value="1"/>
</dbReference>
<dbReference type="AlphaFoldDB" id="K9VFR5"/>
<dbReference type="STRING" id="179408.Osc7112_2350"/>
<sequence>MSVIAAKWTIAQNHQMISAGIWENRRVKSLKNVETKTKIYAGVGIPEYWVVNLNKRQLIVFRDPQDGDYASKFTLTGGTANPIAFPDVSVSVNAIVSN</sequence>
<evidence type="ECO:0000259" key="1">
    <source>
        <dbReference type="Pfam" id="PF05685"/>
    </source>
</evidence>
<dbReference type="KEGG" id="oni:Osc7112_2350"/>
<dbReference type="PANTHER" id="PTHR35400">
    <property type="entry name" value="SLR1083 PROTEIN"/>
    <property type="match status" value="1"/>
</dbReference>
<proteinExistence type="predicted"/>
<dbReference type="CDD" id="cd06260">
    <property type="entry name" value="DUF820-like"/>
    <property type="match status" value="1"/>
</dbReference>
<protein>
    <recommendedName>
        <fullName evidence="1">Putative restriction endonuclease domain-containing protein</fullName>
    </recommendedName>
</protein>
<dbReference type="InterPro" id="IPR008538">
    <property type="entry name" value="Uma2"/>
</dbReference>
<evidence type="ECO:0000313" key="2">
    <source>
        <dbReference type="EMBL" id="AFZ06796.1"/>
    </source>
</evidence>
<dbReference type="EMBL" id="CP003614">
    <property type="protein sequence ID" value="AFZ06796.1"/>
    <property type="molecule type" value="Genomic_DNA"/>
</dbReference>
<organism evidence="2 3">
    <name type="scientific">Phormidium nigroviride PCC 7112</name>
    <dbReference type="NCBI Taxonomy" id="179408"/>
    <lineage>
        <taxon>Bacteria</taxon>
        <taxon>Bacillati</taxon>
        <taxon>Cyanobacteriota</taxon>
        <taxon>Cyanophyceae</taxon>
        <taxon>Oscillatoriophycideae</taxon>
        <taxon>Oscillatoriales</taxon>
        <taxon>Oscillatoriaceae</taxon>
        <taxon>Phormidium</taxon>
    </lineage>
</organism>
<gene>
    <name evidence="2" type="ORF">Osc7112_2350</name>
</gene>
<evidence type="ECO:0000313" key="3">
    <source>
        <dbReference type="Proteomes" id="UP000010478"/>
    </source>
</evidence>
<keyword evidence="3" id="KW-1185">Reference proteome</keyword>
<name>K9VFR5_9CYAN</name>
<dbReference type="InterPro" id="IPR011335">
    <property type="entry name" value="Restrct_endonuc-II-like"/>
</dbReference>
<dbReference type="Gene3D" id="3.90.1570.10">
    <property type="entry name" value="tt1808, chain A"/>
    <property type="match status" value="1"/>
</dbReference>
<dbReference type="SUPFAM" id="SSF52980">
    <property type="entry name" value="Restriction endonuclease-like"/>
    <property type="match status" value="1"/>
</dbReference>
<dbReference type="RefSeq" id="WP_015176093.1">
    <property type="nucleotide sequence ID" value="NC_019729.1"/>
</dbReference>
<dbReference type="eggNOG" id="COG4636">
    <property type="taxonomic scope" value="Bacteria"/>
</dbReference>
<dbReference type="Pfam" id="PF05685">
    <property type="entry name" value="Uma2"/>
    <property type="match status" value="1"/>
</dbReference>
<dbReference type="Proteomes" id="UP000010478">
    <property type="component" value="Chromosome"/>
</dbReference>
<reference evidence="2 3" key="1">
    <citation type="submission" date="2012-05" db="EMBL/GenBank/DDBJ databases">
        <title>Finished chromosome of genome of Oscillatoria sp. PCC 7112.</title>
        <authorList>
            <consortium name="US DOE Joint Genome Institute"/>
            <person name="Gugger M."/>
            <person name="Coursin T."/>
            <person name="Rippka R."/>
            <person name="Tandeau De Marsac N."/>
            <person name="Huntemann M."/>
            <person name="Wei C.-L."/>
            <person name="Han J."/>
            <person name="Detter J.C."/>
            <person name="Han C."/>
            <person name="Tapia R."/>
            <person name="Davenport K."/>
            <person name="Daligault H."/>
            <person name="Erkkila T."/>
            <person name="Gu W."/>
            <person name="Munk A.C.C."/>
            <person name="Teshima H."/>
            <person name="Xu Y."/>
            <person name="Chain P."/>
            <person name="Chen A."/>
            <person name="Krypides N."/>
            <person name="Mavromatis K."/>
            <person name="Markowitz V."/>
            <person name="Szeto E."/>
            <person name="Ivanova N."/>
            <person name="Mikhailova N."/>
            <person name="Ovchinnikova G."/>
            <person name="Pagani I."/>
            <person name="Pati A."/>
            <person name="Goodwin L."/>
            <person name="Peters L."/>
            <person name="Pitluck S."/>
            <person name="Woyke T."/>
            <person name="Kerfeld C."/>
        </authorList>
    </citation>
    <scope>NUCLEOTIDE SEQUENCE [LARGE SCALE GENOMIC DNA]</scope>
    <source>
        <strain evidence="2 3">PCC 7112</strain>
    </source>
</reference>
<accession>K9VFR5</accession>
<dbReference type="PATRIC" id="fig|179408.3.peg.2872"/>
<dbReference type="InterPro" id="IPR012296">
    <property type="entry name" value="Nuclease_put_TT1808"/>
</dbReference>
<feature type="domain" description="Putative restriction endonuclease" evidence="1">
    <location>
        <begin position="31"/>
        <end position="92"/>
    </location>
</feature>
<dbReference type="OrthoDB" id="509866at2"/>